<accession>A0A4R2L8Y8</accession>
<reference evidence="1 2" key="1">
    <citation type="submission" date="2019-03" db="EMBL/GenBank/DDBJ databases">
        <title>Genomic Encyclopedia of Type Strains, Phase IV (KMG-IV): sequencing the most valuable type-strain genomes for metagenomic binning, comparative biology and taxonomic classification.</title>
        <authorList>
            <person name="Goeker M."/>
        </authorList>
    </citation>
    <scope>NUCLEOTIDE SEQUENCE [LARGE SCALE GENOMIC DNA]</scope>
    <source>
        <strain evidence="1 2">DSM 25287</strain>
    </source>
</reference>
<dbReference type="InterPro" id="IPR009659">
    <property type="entry name" value="DUF1249"/>
</dbReference>
<dbReference type="EMBL" id="SLWY01000012">
    <property type="protein sequence ID" value="TCO80699.1"/>
    <property type="molecule type" value="Genomic_DNA"/>
</dbReference>
<evidence type="ECO:0008006" key="3">
    <source>
        <dbReference type="Google" id="ProtNLM"/>
    </source>
</evidence>
<dbReference type="PANTHER" id="PTHR38774">
    <property type="entry name" value="CYTOPLASMIC PROTEIN-RELATED"/>
    <property type="match status" value="1"/>
</dbReference>
<dbReference type="AlphaFoldDB" id="A0A4R2L8Y8"/>
<dbReference type="OrthoDB" id="9793663at2"/>
<gene>
    <name evidence="1" type="ORF">EV699_11234</name>
</gene>
<dbReference type="Pfam" id="PF06853">
    <property type="entry name" value="DUF1249"/>
    <property type="match status" value="1"/>
</dbReference>
<dbReference type="RefSeq" id="WP_132542899.1">
    <property type="nucleotide sequence ID" value="NZ_SLWY01000012.1"/>
</dbReference>
<dbReference type="Proteomes" id="UP000295765">
    <property type="component" value="Unassembled WGS sequence"/>
</dbReference>
<evidence type="ECO:0000313" key="2">
    <source>
        <dbReference type="Proteomes" id="UP000295765"/>
    </source>
</evidence>
<dbReference type="PANTHER" id="PTHR38774:SF1">
    <property type="entry name" value="CYTOPLASMIC PROTEIN"/>
    <property type="match status" value="1"/>
</dbReference>
<keyword evidence="2" id="KW-1185">Reference proteome</keyword>
<protein>
    <recommendedName>
        <fullName evidence="3">DUF1249 domain-containing protein</fullName>
    </recommendedName>
</protein>
<comment type="caution">
    <text evidence="1">The sequence shown here is derived from an EMBL/GenBank/DDBJ whole genome shotgun (WGS) entry which is preliminary data.</text>
</comment>
<organism evidence="1 2">
    <name type="scientific">Plasticicumulans lactativorans</name>
    <dbReference type="NCBI Taxonomy" id="1133106"/>
    <lineage>
        <taxon>Bacteria</taxon>
        <taxon>Pseudomonadati</taxon>
        <taxon>Pseudomonadota</taxon>
        <taxon>Gammaproteobacteria</taxon>
        <taxon>Candidatus Competibacteraceae</taxon>
        <taxon>Plasticicumulans</taxon>
    </lineage>
</organism>
<proteinExistence type="predicted"/>
<sequence>MDLYERNYMMMRCLVPVMPVTGFDGVSRMDGATDLHLRVSERFRFTSEVMLTYRFERDGEIVCEPDLRVRVYHDARLAEVMTAHPRHAPAFDLEGDAAGGRVCERWRVNRFLFKWLGYCLRQGHGFRPPPPGG</sequence>
<evidence type="ECO:0000313" key="1">
    <source>
        <dbReference type="EMBL" id="TCO80699.1"/>
    </source>
</evidence>
<name>A0A4R2L8Y8_9GAMM</name>